<dbReference type="InterPro" id="IPR038408">
    <property type="entry name" value="GNK2_sf"/>
</dbReference>
<dbReference type="PANTHER" id="PTHR32411">
    <property type="entry name" value="CYSTEINE-RICH REPEAT SECRETORY PROTEIN 38-RELATED"/>
    <property type="match status" value="1"/>
</dbReference>
<organism evidence="7 8">
    <name type="scientific">Dovyalis caffra</name>
    <dbReference type="NCBI Taxonomy" id="77055"/>
    <lineage>
        <taxon>Eukaryota</taxon>
        <taxon>Viridiplantae</taxon>
        <taxon>Streptophyta</taxon>
        <taxon>Embryophyta</taxon>
        <taxon>Tracheophyta</taxon>
        <taxon>Spermatophyta</taxon>
        <taxon>Magnoliopsida</taxon>
        <taxon>eudicotyledons</taxon>
        <taxon>Gunneridae</taxon>
        <taxon>Pentapetalae</taxon>
        <taxon>rosids</taxon>
        <taxon>fabids</taxon>
        <taxon>Malpighiales</taxon>
        <taxon>Salicaceae</taxon>
        <taxon>Flacourtieae</taxon>
        <taxon>Dovyalis</taxon>
    </lineage>
</organism>
<evidence type="ECO:0000313" key="8">
    <source>
        <dbReference type="Proteomes" id="UP001314170"/>
    </source>
</evidence>
<proteinExistence type="inferred from homology"/>
<feature type="domain" description="Gnk2-homologous" evidence="6">
    <location>
        <begin position="9"/>
        <end position="112"/>
    </location>
</feature>
<keyword evidence="8" id="KW-1185">Reference proteome</keyword>
<dbReference type="InterPro" id="IPR002902">
    <property type="entry name" value="GNK2"/>
</dbReference>
<dbReference type="InterPro" id="IPR050581">
    <property type="entry name" value="CRR_secretory_protein"/>
</dbReference>
<evidence type="ECO:0000256" key="3">
    <source>
        <dbReference type="ARBA" id="ARBA00022729"/>
    </source>
</evidence>
<sequence length="232" mass="25667">MLNVAICDDPLYHFCFSQENYTAYNSPYRNNLNDLLLLLSAKVPPTGFGLGSIGQSQNHANGLALCRGDVSTTKCKTCITDAGKEIRDRCPDKRGAIIWYDYCLVKYSSTNFFGDIDNQNKFYLYNVQDVDKPTVFNRKVKVLLSSLSIKAYVGTKFYATGELDLGASKKLYGLAQCTRDLSSLDCKKCLDGAINELPSCCDGKRGGRVVGGVAMLDTNFTPLWRIGNHGYN</sequence>
<dbReference type="Proteomes" id="UP001314170">
    <property type="component" value="Unassembled WGS sequence"/>
</dbReference>
<evidence type="ECO:0000256" key="2">
    <source>
        <dbReference type="ARBA" id="ARBA00022525"/>
    </source>
</evidence>
<evidence type="ECO:0000313" key="7">
    <source>
        <dbReference type="EMBL" id="CAK7355393.1"/>
    </source>
</evidence>
<feature type="domain" description="Gnk2-homologous" evidence="6">
    <location>
        <begin position="118"/>
        <end position="223"/>
    </location>
</feature>
<dbReference type="EMBL" id="CAWUPB010001195">
    <property type="protein sequence ID" value="CAK7355393.1"/>
    <property type="molecule type" value="Genomic_DNA"/>
</dbReference>
<dbReference type="Pfam" id="PF01657">
    <property type="entry name" value="Stress-antifung"/>
    <property type="match status" value="2"/>
</dbReference>
<protein>
    <recommendedName>
        <fullName evidence="6">Gnk2-homologous domain-containing protein</fullName>
    </recommendedName>
</protein>
<dbReference type="PROSITE" id="PS51473">
    <property type="entry name" value="GNK2"/>
    <property type="match status" value="2"/>
</dbReference>
<comment type="caution">
    <text evidence="7">The sequence shown here is derived from an EMBL/GenBank/DDBJ whole genome shotgun (WGS) entry which is preliminary data.</text>
</comment>
<comment type="subcellular location">
    <subcellularLocation>
        <location evidence="1">Secreted</location>
    </subcellularLocation>
</comment>
<dbReference type="CDD" id="cd23509">
    <property type="entry name" value="Gnk2-like"/>
    <property type="match status" value="2"/>
</dbReference>
<evidence type="ECO:0000256" key="5">
    <source>
        <dbReference type="ARBA" id="ARBA00038515"/>
    </source>
</evidence>
<keyword evidence="4" id="KW-0677">Repeat</keyword>
<gene>
    <name evidence="7" type="ORF">DCAF_LOCUS25652</name>
</gene>
<keyword evidence="3" id="KW-0732">Signal</keyword>
<name>A0AAV1SQI4_9ROSI</name>
<comment type="similarity">
    <text evidence="5">Belongs to the cysteine-rich repeat secretory protein family.</text>
</comment>
<evidence type="ECO:0000259" key="6">
    <source>
        <dbReference type="PROSITE" id="PS51473"/>
    </source>
</evidence>
<dbReference type="GO" id="GO:0005576">
    <property type="term" value="C:extracellular region"/>
    <property type="evidence" value="ECO:0007669"/>
    <property type="project" value="UniProtKB-SubCell"/>
</dbReference>
<dbReference type="Gene3D" id="3.30.430.20">
    <property type="entry name" value="Gnk2 domain, C-X8-C-X2-C motif"/>
    <property type="match status" value="2"/>
</dbReference>
<dbReference type="PANTHER" id="PTHR32411:SF43">
    <property type="entry name" value="CYSTEINE-RICH REPEAT SECRETORY PROTEIN 38"/>
    <property type="match status" value="1"/>
</dbReference>
<dbReference type="AlphaFoldDB" id="A0AAV1SQI4"/>
<accession>A0AAV1SQI4</accession>
<evidence type="ECO:0000256" key="4">
    <source>
        <dbReference type="ARBA" id="ARBA00022737"/>
    </source>
</evidence>
<evidence type="ECO:0000256" key="1">
    <source>
        <dbReference type="ARBA" id="ARBA00004613"/>
    </source>
</evidence>
<keyword evidence="2" id="KW-0964">Secreted</keyword>
<reference evidence="7 8" key="1">
    <citation type="submission" date="2024-01" db="EMBL/GenBank/DDBJ databases">
        <authorList>
            <person name="Waweru B."/>
        </authorList>
    </citation>
    <scope>NUCLEOTIDE SEQUENCE [LARGE SCALE GENOMIC DNA]</scope>
</reference>